<comment type="caution">
    <text evidence="3">The sequence shown here is derived from an EMBL/GenBank/DDBJ whole genome shotgun (WGS) entry which is preliminary data.</text>
</comment>
<evidence type="ECO:0000259" key="1">
    <source>
        <dbReference type="PROSITE" id="PS50943"/>
    </source>
</evidence>
<dbReference type="InterPro" id="IPR001387">
    <property type="entry name" value="Cro/C1-type_HTH"/>
</dbReference>
<dbReference type="CDD" id="cd00093">
    <property type="entry name" value="HTH_XRE"/>
    <property type="match status" value="1"/>
</dbReference>
<dbReference type="InterPro" id="IPR010982">
    <property type="entry name" value="Lambda_DNA-bd_dom_sf"/>
</dbReference>
<dbReference type="PROSITE" id="PS50943">
    <property type="entry name" value="HTH_CROC1"/>
    <property type="match status" value="1"/>
</dbReference>
<feature type="domain" description="HTH cro/C1-type" evidence="1">
    <location>
        <begin position="19"/>
        <end position="59"/>
    </location>
</feature>
<dbReference type="EMBL" id="JAVRAA010000007">
    <property type="protein sequence ID" value="MDT0338080.1"/>
    <property type="molecule type" value="Genomic_DNA"/>
</dbReference>
<proteinExistence type="predicted"/>
<dbReference type="RefSeq" id="WP_310837813.1">
    <property type="nucleotide sequence ID" value="NZ_JAVLSM010000008.1"/>
</dbReference>
<name>A0AAE4GB68_9BURK</name>
<evidence type="ECO:0000313" key="2">
    <source>
        <dbReference type="EMBL" id="MDT0338080.1"/>
    </source>
</evidence>
<gene>
    <name evidence="2" type="ORF">RJN63_14640</name>
    <name evidence="3" type="ORF">RJN63_17330</name>
</gene>
<dbReference type="AlphaFoldDB" id="A0AAE4GB68"/>
<reference evidence="3" key="1">
    <citation type="submission" date="2023-02" db="EMBL/GenBank/DDBJ databases">
        <title>Description of Herbaspirillum huttiense subsp. nephrolepsisexaltata and Herbaspirillum huttiense subsp. lycopersicon.</title>
        <authorList>
            <person name="Poudel M."/>
            <person name="Sharma A."/>
            <person name="Goss E."/>
            <person name="Tapia J.H."/>
            <person name="Harmon C.M."/>
            <person name="Jones J.B."/>
        </authorList>
    </citation>
    <scope>NUCLEOTIDE SEQUENCE</scope>
    <source>
        <strain evidence="3">NC40101</strain>
    </source>
</reference>
<accession>A0AAE4GB68</accession>
<protein>
    <submittedName>
        <fullName evidence="3">Helix-turn-helix transcriptional regulator</fullName>
    </submittedName>
</protein>
<dbReference type="GO" id="GO:0003677">
    <property type="term" value="F:DNA binding"/>
    <property type="evidence" value="ECO:0007669"/>
    <property type="project" value="InterPro"/>
</dbReference>
<dbReference type="SUPFAM" id="SSF47413">
    <property type="entry name" value="lambda repressor-like DNA-binding domains"/>
    <property type="match status" value="1"/>
</dbReference>
<organism evidence="3">
    <name type="scientific">Herbaspirillum huttiense subsp. nephrolepidis</name>
    <dbReference type="NCBI Taxonomy" id="3075126"/>
    <lineage>
        <taxon>Bacteria</taxon>
        <taxon>Pseudomonadati</taxon>
        <taxon>Pseudomonadota</taxon>
        <taxon>Betaproteobacteria</taxon>
        <taxon>Burkholderiales</taxon>
        <taxon>Oxalobacteraceae</taxon>
        <taxon>Herbaspirillum</taxon>
    </lineage>
</organism>
<dbReference type="EMBL" id="JAVRAA010000009">
    <property type="protein sequence ID" value="MDT0338606.1"/>
    <property type="molecule type" value="Genomic_DNA"/>
</dbReference>
<sequence length="107" mass="12036">MTYSELIEKATKGRSSNSLAKLWGVPQKTLYNYLNGKSMPDYCTALRIAHEANVDDGEVLRIIAREELKLKGEKHNMDGLAHKLSPSFNALLRMASACWTKIQRVAQ</sequence>
<evidence type="ECO:0000313" key="3">
    <source>
        <dbReference type="EMBL" id="MDT0338606.1"/>
    </source>
</evidence>